<feature type="signal peptide" evidence="12">
    <location>
        <begin position="1"/>
        <end position="25"/>
    </location>
</feature>
<comment type="function">
    <text evidence="12">Flavin transferase that catalyzes the transfer of the FMN moiety of FAD and its covalent binding to the hydroxyl group of a threonine residue in a target flavoprotein.</text>
</comment>
<evidence type="ECO:0000256" key="4">
    <source>
        <dbReference type="ARBA" id="ARBA00022679"/>
    </source>
</evidence>
<evidence type="ECO:0000256" key="3">
    <source>
        <dbReference type="ARBA" id="ARBA00022630"/>
    </source>
</evidence>
<accession>A0A1M6PGX5</accession>
<feature type="binding site" evidence="11">
    <location>
        <position position="286"/>
    </location>
    <ligand>
        <name>Mg(2+)</name>
        <dbReference type="ChEBI" id="CHEBI:18420"/>
    </ligand>
</feature>
<dbReference type="PROSITE" id="PS51257">
    <property type="entry name" value="PROKAR_LIPOPROTEIN"/>
    <property type="match status" value="1"/>
</dbReference>
<dbReference type="EMBL" id="FQZE01000060">
    <property type="protein sequence ID" value="SHK07174.1"/>
    <property type="molecule type" value="Genomic_DNA"/>
</dbReference>
<dbReference type="EC" id="2.7.1.180" evidence="1 10"/>
<evidence type="ECO:0000256" key="5">
    <source>
        <dbReference type="ARBA" id="ARBA00022723"/>
    </source>
</evidence>
<dbReference type="PANTHER" id="PTHR30040">
    <property type="entry name" value="THIAMINE BIOSYNTHESIS LIPOPROTEIN APBE"/>
    <property type="match status" value="1"/>
</dbReference>
<evidence type="ECO:0000256" key="7">
    <source>
        <dbReference type="ARBA" id="ARBA00022842"/>
    </source>
</evidence>
<keyword evidence="6 10" id="KW-0274">FAD</keyword>
<dbReference type="PIRSF" id="PIRSF006268">
    <property type="entry name" value="ApbE"/>
    <property type="match status" value="1"/>
</dbReference>
<dbReference type="GO" id="GO:0016740">
    <property type="term" value="F:transferase activity"/>
    <property type="evidence" value="ECO:0007669"/>
    <property type="project" value="UniProtKB-UniRule"/>
</dbReference>
<keyword evidence="12" id="KW-0472">Membrane</keyword>
<gene>
    <name evidence="13" type="ORF">SAMN05444280_1609</name>
</gene>
<keyword evidence="3 10" id="KW-0285">Flavoprotein</keyword>
<dbReference type="InterPro" id="IPR024932">
    <property type="entry name" value="ApbE"/>
</dbReference>
<keyword evidence="14" id="KW-1185">Reference proteome</keyword>
<keyword evidence="12" id="KW-1003">Cell membrane</keyword>
<dbReference type="Gene3D" id="3.10.520.10">
    <property type="entry name" value="ApbE-like domains"/>
    <property type="match status" value="1"/>
</dbReference>
<comment type="similarity">
    <text evidence="10 12">Belongs to the ApbE family.</text>
</comment>
<protein>
    <recommendedName>
        <fullName evidence="2 10">FAD:protein FMN transferase</fullName>
        <ecNumber evidence="1 10">2.7.1.180</ecNumber>
    </recommendedName>
    <alternativeName>
        <fullName evidence="8 10">Flavin transferase</fullName>
    </alternativeName>
</protein>
<comment type="subcellular location">
    <subcellularLocation>
        <location evidence="12">Cell inner membrane</location>
        <topology evidence="12">Lipid-anchor</topology>
        <orientation evidence="12">Periplasmic side</orientation>
    </subcellularLocation>
</comment>
<keyword evidence="4 10" id="KW-0808">Transferase</keyword>
<dbReference type="STRING" id="1168035.SAMN05444280_1609"/>
<dbReference type="AlphaFoldDB" id="A0A1M6PGX5"/>
<evidence type="ECO:0000256" key="1">
    <source>
        <dbReference type="ARBA" id="ARBA00011955"/>
    </source>
</evidence>
<evidence type="ECO:0000313" key="13">
    <source>
        <dbReference type="EMBL" id="SHK07174.1"/>
    </source>
</evidence>
<feature type="binding site" evidence="11">
    <location>
        <position position="168"/>
    </location>
    <ligand>
        <name>Mg(2+)</name>
        <dbReference type="ChEBI" id="CHEBI:18420"/>
    </ligand>
</feature>
<evidence type="ECO:0000256" key="6">
    <source>
        <dbReference type="ARBA" id="ARBA00022827"/>
    </source>
</evidence>
<name>A0A1M6PGX5_9BACT</name>
<keyword evidence="12" id="KW-0732">Signal</keyword>
<feature type="chain" id="PRO_5011829231" description="FAD:protein FMN transferase" evidence="12">
    <location>
        <begin position="26"/>
        <end position="337"/>
    </location>
</feature>
<keyword evidence="12" id="KW-0997">Cell inner membrane</keyword>
<evidence type="ECO:0000256" key="11">
    <source>
        <dbReference type="PIRSR" id="PIRSR006268-2"/>
    </source>
</evidence>
<evidence type="ECO:0000256" key="9">
    <source>
        <dbReference type="ARBA" id="ARBA00048540"/>
    </source>
</evidence>
<reference evidence="13 14" key="1">
    <citation type="submission" date="2016-11" db="EMBL/GenBank/DDBJ databases">
        <authorList>
            <person name="Jaros S."/>
            <person name="Januszkiewicz K."/>
            <person name="Wedrychowicz H."/>
        </authorList>
    </citation>
    <scope>NUCLEOTIDE SEQUENCE [LARGE SCALE GENOMIC DNA]</scope>
    <source>
        <strain evidence="13 14">DSM 27063</strain>
    </source>
</reference>
<sequence length="337" mass="38058">MSWIMKLKLLLFFSLAVVFSSCSEAPSKYIYNQGFIYGTMYHVVYESPNGKDFQEEITKKLNDYNQIFSTYEPTSTISKINNNERIKPEPLFMDCYNRSMEISEITNGAFDITAGPMVNAWGFGPEDKKKMTQEIVDSLKAITGYEKLKIENNRIEKENPNMKLDMSAIAKGFTCDLLSNYLAEKGCENYMVEIGGEVVAKGKNEKGRVWTIGISKPDETSFFASNDLQAKVQLPENALATSGNYRNFYVEDGKRYAHTIDPKTGYPVQHSLLSTTVLANNCMTADAFATAFMVLGLEKSIEIAAQHPEIKVYFIYAGEDGENQVYLSDNFKEHLIK</sequence>
<keyword evidence="7 10" id="KW-0460">Magnesium</keyword>
<comment type="catalytic activity">
    <reaction evidence="9 10 12">
        <text>L-threonyl-[protein] + FAD = FMN-L-threonyl-[protein] + AMP + H(+)</text>
        <dbReference type="Rhea" id="RHEA:36847"/>
        <dbReference type="Rhea" id="RHEA-COMP:11060"/>
        <dbReference type="Rhea" id="RHEA-COMP:11061"/>
        <dbReference type="ChEBI" id="CHEBI:15378"/>
        <dbReference type="ChEBI" id="CHEBI:30013"/>
        <dbReference type="ChEBI" id="CHEBI:57692"/>
        <dbReference type="ChEBI" id="CHEBI:74257"/>
        <dbReference type="ChEBI" id="CHEBI:456215"/>
        <dbReference type="EC" id="2.7.1.180"/>
    </reaction>
</comment>
<organism evidence="13 14">
    <name type="scientific">Tangfeifania diversioriginum</name>
    <dbReference type="NCBI Taxonomy" id="1168035"/>
    <lineage>
        <taxon>Bacteria</taxon>
        <taxon>Pseudomonadati</taxon>
        <taxon>Bacteroidota</taxon>
        <taxon>Bacteroidia</taxon>
        <taxon>Marinilabiliales</taxon>
        <taxon>Prolixibacteraceae</taxon>
        <taxon>Tangfeifania</taxon>
    </lineage>
</organism>
<evidence type="ECO:0000256" key="10">
    <source>
        <dbReference type="PIRNR" id="PIRNR006268"/>
    </source>
</evidence>
<dbReference type="GO" id="GO:0005886">
    <property type="term" value="C:plasma membrane"/>
    <property type="evidence" value="ECO:0007669"/>
    <property type="project" value="UniProtKB-SubCell"/>
</dbReference>
<evidence type="ECO:0000256" key="2">
    <source>
        <dbReference type="ARBA" id="ARBA00016337"/>
    </source>
</evidence>
<dbReference type="Pfam" id="PF02424">
    <property type="entry name" value="ApbE"/>
    <property type="match status" value="1"/>
</dbReference>
<dbReference type="GO" id="GO:0046872">
    <property type="term" value="F:metal ion binding"/>
    <property type="evidence" value="ECO:0007669"/>
    <property type="project" value="UniProtKB-UniRule"/>
</dbReference>
<keyword evidence="5 10" id="KW-0479">Metal-binding</keyword>
<dbReference type="SUPFAM" id="SSF143631">
    <property type="entry name" value="ApbE-like"/>
    <property type="match status" value="1"/>
</dbReference>
<evidence type="ECO:0000256" key="12">
    <source>
        <dbReference type="RuleBase" id="RU363002"/>
    </source>
</evidence>
<dbReference type="Proteomes" id="UP000184050">
    <property type="component" value="Unassembled WGS sequence"/>
</dbReference>
<comment type="cofactor">
    <cofactor evidence="11">
        <name>Mg(2+)</name>
        <dbReference type="ChEBI" id="CHEBI:18420"/>
    </cofactor>
    <cofactor evidence="11">
        <name>Mn(2+)</name>
        <dbReference type="ChEBI" id="CHEBI:29035"/>
    </cofactor>
    <text evidence="11">Magnesium. Can also use manganese.</text>
</comment>
<feature type="binding site" evidence="11">
    <location>
        <position position="290"/>
    </location>
    <ligand>
        <name>Mg(2+)</name>
        <dbReference type="ChEBI" id="CHEBI:18420"/>
    </ligand>
</feature>
<keyword evidence="12 13" id="KW-0449">Lipoprotein</keyword>
<evidence type="ECO:0000313" key="14">
    <source>
        <dbReference type="Proteomes" id="UP000184050"/>
    </source>
</evidence>
<dbReference type="OrthoDB" id="9778595at2"/>
<proteinExistence type="inferred from homology"/>
<dbReference type="PANTHER" id="PTHR30040:SF2">
    <property type="entry name" value="FAD:PROTEIN FMN TRANSFERASE"/>
    <property type="match status" value="1"/>
</dbReference>
<dbReference type="InterPro" id="IPR003374">
    <property type="entry name" value="ApbE-like_sf"/>
</dbReference>
<evidence type="ECO:0000256" key="8">
    <source>
        <dbReference type="ARBA" id="ARBA00031306"/>
    </source>
</evidence>